<dbReference type="Gene3D" id="3.40.1010.10">
    <property type="entry name" value="Cobalt-precorrin-4 Transmethylase, Domain 1"/>
    <property type="match status" value="1"/>
</dbReference>
<reference evidence="7 8" key="1">
    <citation type="submission" date="2015-10" db="EMBL/GenBank/DDBJ databases">
        <title>Transcriptomic analysis of a linuron degrading triple-species bacterial consortium.</title>
        <authorList>
            <person name="Albers P."/>
        </authorList>
    </citation>
    <scope>NUCLEOTIDE SEQUENCE [LARGE SCALE GENOMIC DNA]</scope>
    <source>
        <strain evidence="7 8">WDL6</strain>
    </source>
</reference>
<dbReference type="InterPro" id="IPR006365">
    <property type="entry name" value="Cbl_synth_CobL"/>
</dbReference>
<accession>A0A109BAV6</accession>
<keyword evidence="8" id="KW-1185">Reference proteome</keyword>
<dbReference type="SUPFAM" id="SSF53790">
    <property type="entry name" value="Tetrapyrrole methylase"/>
    <property type="match status" value="1"/>
</dbReference>
<dbReference type="InterPro" id="IPR014008">
    <property type="entry name" value="Cbl_synth_MTase_CbiT"/>
</dbReference>
<dbReference type="NCBIfam" id="TIGR02467">
    <property type="entry name" value="CbiE"/>
    <property type="match status" value="1"/>
</dbReference>
<dbReference type="EMBL" id="LMTR01000081">
    <property type="protein sequence ID" value="KWT65376.1"/>
    <property type="molecule type" value="Genomic_DNA"/>
</dbReference>
<dbReference type="InterPro" id="IPR000878">
    <property type="entry name" value="4pyrrol_Mease"/>
</dbReference>
<keyword evidence="2" id="KW-0169">Cobalamin biosynthesis</keyword>
<dbReference type="EC" id="2.1.1.-" evidence="7"/>
<dbReference type="RefSeq" id="WP_083509796.1">
    <property type="nucleotide sequence ID" value="NZ_LMTR01000081.1"/>
</dbReference>
<evidence type="ECO:0000259" key="6">
    <source>
        <dbReference type="Pfam" id="PF00590"/>
    </source>
</evidence>
<dbReference type="STRING" id="121290.APY04_2838"/>
<dbReference type="NCBIfam" id="TIGR02469">
    <property type="entry name" value="CbiT"/>
    <property type="match status" value="1"/>
</dbReference>
<evidence type="ECO:0000256" key="1">
    <source>
        <dbReference type="ARBA" id="ARBA00004953"/>
    </source>
</evidence>
<dbReference type="InterPro" id="IPR012818">
    <property type="entry name" value="CbiE"/>
</dbReference>
<sequence>MTPRDDASPPDETLPLPPPPAPWLSIIGLGEDGIDGLSPTARHLILDADIVFGGERHLKLVQPLIKGKSHPWPRPIDDAYPVIASLRGRPVVVLASGDPFNFGIGKQLAAIVPTAEMICLPQPSAFSLAAARMGWALQDVTTVSLHGRALEGIVRHLHNGARILALSWDGTTPEKLSELLRSRGLSASRLTVLERMGGAHERITSARATEGFAAHAFDGLNTIALEVIGNRDALWPTLAAGRDDALFENDGQLTKREVRAVTLSSLAPREGELLWDIGVGAGSIAIEWLLAGRNMRAIGIETNDARALTAARNAAAFGVAELQIINGAAPAALAGLEAPDAIFIGGGLGDGVLDPAWQALKPGGRMVVNAVTLEGETALFAAWQRHGGELTRIDVARASKLGSLTAWRTAIPVTQWRAVKPC</sequence>
<evidence type="ECO:0000256" key="5">
    <source>
        <dbReference type="ARBA" id="ARBA00022691"/>
    </source>
</evidence>
<dbReference type="InterPro" id="IPR050714">
    <property type="entry name" value="Cobalamin_biosynth_MTase"/>
</dbReference>
<dbReference type="PANTHER" id="PTHR43182:SF1">
    <property type="entry name" value="COBALT-PRECORRIN-7 C(5)-METHYLTRANSFERASE"/>
    <property type="match status" value="1"/>
</dbReference>
<evidence type="ECO:0000256" key="2">
    <source>
        <dbReference type="ARBA" id="ARBA00022573"/>
    </source>
</evidence>
<feature type="domain" description="Tetrapyrrole methylase" evidence="6">
    <location>
        <begin position="24"/>
        <end position="208"/>
    </location>
</feature>
<organism evidence="7 8">
    <name type="scientific">Hyphomicrobium sulfonivorans</name>
    <dbReference type="NCBI Taxonomy" id="121290"/>
    <lineage>
        <taxon>Bacteria</taxon>
        <taxon>Pseudomonadati</taxon>
        <taxon>Pseudomonadota</taxon>
        <taxon>Alphaproteobacteria</taxon>
        <taxon>Hyphomicrobiales</taxon>
        <taxon>Hyphomicrobiaceae</taxon>
        <taxon>Hyphomicrobium</taxon>
    </lineage>
</organism>
<dbReference type="InterPro" id="IPR035996">
    <property type="entry name" value="4pyrrol_Methylase_sf"/>
</dbReference>
<dbReference type="InterPro" id="IPR014777">
    <property type="entry name" value="4pyrrole_Mease_sub1"/>
</dbReference>
<dbReference type="GO" id="GO:0032259">
    <property type="term" value="P:methylation"/>
    <property type="evidence" value="ECO:0007669"/>
    <property type="project" value="UniProtKB-KW"/>
</dbReference>
<name>A0A109BAV6_HYPSL</name>
<dbReference type="Gene3D" id="3.40.50.150">
    <property type="entry name" value="Vaccinia Virus protein VP39"/>
    <property type="match status" value="1"/>
</dbReference>
<dbReference type="GO" id="GO:0008276">
    <property type="term" value="F:protein methyltransferase activity"/>
    <property type="evidence" value="ECO:0007669"/>
    <property type="project" value="InterPro"/>
</dbReference>
<keyword evidence="3 7" id="KW-0489">Methyltransferase</keyword>
<evidence type="ECO:0000313" key="8">
    <source>
        <dbReference type="Proteomes" id="UP000059074"/>
    </source>
</evidence>
<dbReference type="Gene3D" id="3.30.950.10">
    <property type="entry name" value="Methyltransferase, Cobalt-precorrin-4 Transmethylase, Domain 2"/>
    <property type="match status" value="1"/>
</dbReference>
<keyword evidence="5" id="KW-0949">S-adenosyl-L-methionine</keyword>
<dbReference type="PIRSF" id="PIRSF036428">
    <property type="entry name" value="CobL"/>
    <property type="match status" value="1"/>
</dbReference>
<dbReference type="SUPFAM" id="SSF53335">
    <property type="entry name" value="S-adenosyl-L-methionine-dependent methyltransferases"/>
    <property type="match status" value="1"/>
</dbReference>
<dbReference type="Pfam" id="PF00590">
    <property type="entry name" value="TP_methylase"/>
    <property type="match status" value="1"/>
</dbReference>
<dbReference type="PANTHER" id="PTHR43182">
    <property type="entry name" value="COBALT-PRECORRIN-6B C(15)-METHYLTRANSFERASE (DECARBOXYLATING)"/>
    <property type="match status" value="1"/>
</dbReference>
<dbReference type="GO" id="GO:0009236">
    <property type="term" value="P:cobalamin biosynthetic process"/>
    <property type="evidence" value="ECO:0007669"/>
    <property type="project" value="UniProtKB-UniPathway"/>
</dbReference>
<dbReference type="InterPro" id="IPR014776">
    <property type="entry name" value="4pyrrole_Mease_sub2"/>
</dbReference>
<dbReference type="InterPro" id="IPR029063">
    <property type="entry name" value="SAM-dependent_MTases_sf"/>
</dbReference>
<evidence type="ECO:0000256" key="3">
    <source>
        <dbReference type="ARBA" id="ARBA00022603"/>
    </source>
</evidence>
<proteinExistence type="predicted"/>
<dbReference type="UniPathway" id="UPA00148"/>
<dbReference type="CDD" id="cd11644">
    <property type="entry name" value="Precorrin-6Y-MT"/>
    <property type="match status" value="1"/>
</dbReference>
<evidence type="ECO:0000256" key="4">
    <source>
        <dbReference type="ARBA" id="ARBA00022679"/>
    </source>
</evidence>
<dbReference type="OrthoDB" id="9787825at2"/>
<protein>
    <submittedName>
        <fullName evidence="7">Cobalt-precorrin-6y C5-methyltransferase</fullName>
        <ecNumber evidence="7">2.1.1.-</ecNumber>
    </submittedName>
</protein>
<dbReference type="PATRIC" id="fig|121290.4.peg.3571"/>
<dbReference type="Proteomes" id="UP000059074">
    <property type="component" value="Unassembled WGS sequence"/>
</dbReference>
<keyword evidence="4 7" id="KW-0808">Transferase</keyword>
<comment type="caution">
    <text evidence="7">The sequence shown here is derived from an EMBL/GenBank/DDBJ whole genome shotgun (WGS) entry which is preliminary data.</text>
</comment>
<gene>
    <name evidence="7" type="ORF">APY04_2838</name>
</gene>
<comment type="pathway">
    <text evidence="1">Cofactor biosynthesis; adenosylcobalamin biosynthesis.</text>
</comment>
<dbReference type="Pfam" id="PF01135">
    <property type="entry name" value="PCMT"/>
    <property type="match status" value="1"/>
</dbReference>
<dbReference type="AlphaFoldDB" id="A0A109BAV6"/>
<evidence type="ECO:0000313" key="7">
    <source>
        <dbReference type="EMBL" id="KWT65376.1"/>
    </source>
</evidence>